<sequence length="329" mass="36017">MSASDFEYNELSLAFTGRVPDAAQRVQQVFAPLGLVGIVEGPNYQSNSTSVQLILAGPEEGAVFVADAQGTVSSRPFDQAVDAQMLSAINPAVAFFNEECLLGLPLPQADTDYSYQDWAVFAGASLRPEHMVIAAAKDKGARWKFWEADGCGFIRYEGERRYHRFSFPQDAGIIVGLIPEFGDINAAVFSRGQRQDFEFSDTMAPLVSFPAGSPAAQRLQTLWNDWFDLVDETFADFGEATGNPRAAAELQRALQTDVGIPQLRELLRNLGISRTVLDYAVSPDAPQGAREFQPKGTLDKVRIIREEIAQRTGVKLSFSAGLRLLKSAD</sequence>
<keyword evidence="2" id="KW-1185">Reference proteome</keyword>
<accession>A0A4Y4DTL7</accession>
<evidence type="ECO:0000313" key="1">
    <source>
        <dbReference type="EMBL" id="GED07234.1"/>
    </source>
</evidence>
<name>A0A4Y4DTL7_GLUUR</name>
<dbReference type="EMBL" id="BJNY01000017">
    <property type="protein sequence ID" value="GED07234.1"/>
    <property type="molecule type" value="Genomic_DNA"/>
</dbReference>
<dbReference type="OrthoDB" id="4952141at2"/>
<protein>
    <submittedName>
        <fullName evidence="1">Uncharacterized protein</fullName>
    </submittedName>
</protein>
<evidence type="ECO:0000313" key="2">
    <source>
        <dbReference type="Proteomes" id="UP000316612"/>
    </source>
</evidence>
<reference evidence="1 2" key="1">
    <citation type="submission" date="2019-06" db="EMBL/GenBank/DDBJ databases">
        <title>Whole genome shotgun sequence of Glutamicibacter uratoxydans NBRC 15515.</title>
        <authorList>
            <person name="Hosoyama A."/>
            <person name="Uohara A."/>
            <person name="Ohji S."/>
            <person name="Ichikawa N."/>
        </authorList>
    </citation>
    <scope>NUCLEOTIDE SEQUENCE [LARGE SCALE GENOMIC DNA]</scope>
    <source>
        <strain evidence="1 2">NBRC 15515</strain>
    </source>
</reference>
<gene>
    <name evidence="1" type="ORF">AUR04nite_27660</name>
</gene>
<dbReference type="AlphaFoldDB" id="A0A4Y4DTL7"/>
<dbReference type="RefSeq" id="WP_141366149.1">
    <property type="nucleotide sequence ID" value="NZ_BAAAJL010000003.1"/>
</dbReference>
<proteinExistence type="predicted"/>
<comment type="caution">
    <text evidence="1">The sequence shown here is derived from an EMBL/GenBank/DDBJ whole genome shotgun (WGS) entry which is preliminary data.</text>
</comment>
<dbReference type="Proteomes" id="UP000316612">
    <property type="component" value="Unassembled WGS sequence"/>
</dbReference>
<organism evidence="1 2">
    <name type="scientific">Glutamicibacter uratoxydans</name>
    <name type="common">Arthrobacter uratoxydans</name>
    <dbReference type="NCBI Taxonomy" id="43667"/>
    <lineage>
        <taxon>Bacteria</taxon>
        <taxon>Bacillati</taxon>
        <taxon>Actinomycetota</taxon>
        <taxon>Actinomycetes</taxon>
        <taxon>Micrococcales</taxon>
        <taxon>Micrococcaceae</taxon>
        <taxon>Glutamicibacter</taxon>
    </lineage>
</organism>